<accession>A0ACC1JVT5</accession>
<evidence type="ECO:0000313" key="1">
    <source>
        <dbReference type="EMBL" id="KAJ2768169.1"/>
    </source>
</evidence>
<comment type="caution">
    <text evidence="1">The sequence shown here is derived from an EMBL/GenBank/DDBJ whole genome shotgun (WGS) entry which is preliminary data.</text>
</comment>
<dbReference type="Proteomes" id="UP001140234">
    <property type="component" value="Unassembled WGS sequence"/>
</dbReference>
<name>A0ACC1JVT5_9FUNG</name>
<evidence type="ECO:0000313" key="2">
    <source>
        <dbReference type="Proteomes" id="UP001140234"/>
    </source>
</evidence>
<organism evidence="1 2">
    <name type="scientific">Coemansia nantahalensis</name>
    <dbReference type="NCBI Taxonomy" id="2789366"/>
    <lineage>
        <taxon>Eukaryota</taxon>
        <taxon>Fungi</taxon>
        <taxon>Fungi incertae sedis</taxon>
        <taxon>Zoopagomycota</taxon>
        <taxon>Kickxellomycotina</taxon>
        <taxon>Kickxellomycetes</taxon>
        <taxon>Kickxellales</taxon>
        <taxon>Kickxellaceae</taxon>
        <taxon>Coemansia</taxon>
    </lineage>
</organism>
<sequence length="596" mass="65379">MVRLAACGSCLARAAGWATWAAIVLVAVVPAAWMVRIAFSAFAAPYIARHVGPLALGDDQMCQLSWKEPFEYEARVYASQQRDALNASANFFETSQLLWHIPPTSLGNRFPLHRRTATAVLPRAFSIAYNRSLEMHIHIFVQRAGQFSPHPNITDPHLAYSSYILATQNRLQTINTSPGMTKDSLVPDDTFMIRAFPRIAWAIMLDDYPFRLSYLSAPRARGVVPGRNNSNDSDDDTPCVYNPHIHINIFTDNVPEPSPLVVRRDYRNLAQARKRKVSVEMELRGIRTGWMVMKGRWLQIYPPNGTQDTAAAGPATDSGSLASALSARAAQWGEFVTREYLYPLSVPTLLATSSLMVLGLVASLVYVKAAAAFWLGPTSRWAGVSRASVAAELASALIYVLRTDAFFRDAVYLWCLVRYSLFAAAMAVELLAVCRRMHGSETSSTASGSAGAAGGQGQAGRIVAARVQVDREAWWWLSRAVAPLALVVYLAAAQFLLRDKLWSAKGASAMAALCMRTLYTLHIVPQIVLNARLRSGVLMPAIVPLSYSLSRVFFVLAHSMSGGYSGKSELVNEGIGHIGAAVLVAQWAWYRKPKVD</sequence>
<protein>
    <submittedName>
        <fullName evidence="1">Uncharacterized protein</fullName>
    </submittedName>
</protein>
<gene>
    <name evidence="1" type="ORF">IWQ57_003651</name>
</gene>
<proteinExistence type="predicted"/>
<reference evidence="1" key="1">
    <citation type="submission" date="2022-07" db="EMBL/GenBank/DDBJ databases">
        <title>Phylogenomic reconstructions and comparative analyses of Kickxellomycotina fungi.</title>
        <authorList>
            <person name="Reynolds N.K."/>
            <person name="Stajich J.E."/>
            <person name="Barry K."/>
            <person name="Grigoriev I.V."/>
            <person name="Crous P."/>
            <person name="Smith M.E."/>
        </authorList>
    </citation>
    <scope>NUCLEOTIDE SEQUENCE</scope>
    <source>
        <strain evidence="1">CBS 109366</strain>
    </source>
</reference>
<keyword evidence="2" id="KW-1185">Reference proteome</keyword>
<dbReference type="EMBL" id="JANBUJ010001244">
    <property type="protein sequence ID" value="KAJ2768169.1"/>
    <property type="molecule type" value="Genomic_DNA"/>
</dbReference>